<name>A0A3N4MQE8_9BACT</name>
<feature type="transmembrane region" description="Helical" evidence="1">
    <location>
        <begin position="6"/>
        <end position="25"/>
    </location>
</feature>
<keyword evidence="1" id="KW-0472">Membrane</keyword>
<evidence type="ECO:0000313" key="2">
    <source>
        <dbReference type="EMBL" id="RPD41899.1"/>
    </source>
</evidence>
<dbReference type="AlphaFoldDB" id="A0A3N4MQE8"/>
<dbReference type="RefSeq" id="WP_120514839.1">
    <property type="nucleotide sequence ID" value="NZ_QXZY01000002.1"/>
</dbReference>
<proteinExistence type="predicted"/>
<gene>
    <name evidence="2" type="ORF">EG028_06980</name>
</gene>
<evidence type="ECO:0000256" key="1">
    <source>
        <dbReference type="SAM" id="Phobius"/>
    </source>
</evidence>
<comment type="caution">
    <text evidence="2">The sequence shown here is derived from an EMBL/GenBank/DDBJ whole genome shotgun (WGS) entry which is preliminary data.</text>
</comment>
<dbReference type="Proteomes" id="UP000279089">
    <property type="component" value="Unassembled WGS sequence"/>
</dbReference>
<dbReference type="EMBL" id="RMBX01000003">
    <property type="protein sequence ID" value="RPD41899.1"/>
    <property type="molecule type" value="Genomic_DNA"/>
</dbReference>
<accession>A0A3N4MQE8</accession>
<reference evidence="3" key="1">
    <citation type="submission" date="2018-11" db="EMBL/GenBank/DDBJ databases">
        <title>Chitinophaga lutea sp.nov., isolate from arsenic contaminated soil.</title>
        <authorList>
            <person name="Zong Y."/>
        </authorList>
    </citation>
    <scope>NUCLEOTIDE SEQUENCE [LARGE SCALE GENOMIC DNA]</scope>
    <source>
        <strain evidence="3">YLT18</strain>
    </source>
</reference>
<evidence type="ECO:0000313" key="3">
    <source>
        <dbReference type="Proteomes" id="UP000279089"/>
    </source>
</evidence>
<protein>
    <submittedName>
        <fullName evidence="2">Uncharacterized protein</fullName>
    </submittedName>
</protein>
<keyword evidence="3" id="KW-1185">Reference proteome</keyword>
<sequence>MATFLGIVLFITFIVHILLNLIIQNNVLKDEIEYAESLPRGSIFALFTAIITLWWKPSGHPEEDKKTLKLMKVSNYIRLGAIAVILLYVFTG</sequence>
<organism evidence="2 3">
    <name type="scientific">Chitinophaga barathri</name>
    <dbReference type="NCBI Taxonomy" id="1647451"/>
    <lineage>
        <taxon>Bacteria</taxon>
        <taxon>Pseudomonadati</taxon>
        <taxon>Bacteroidota</taxon>
        <taxon>Chitinophagia</taxon>
        <taxon>Chitinophagales</taxon>
        <taxon>Chitinophagaceae</taxon>
        <taxon>Chitinophaga</taxon>
    </lineage>
</organism>
<keyword evidence="1" id="KW-1133">Transmembrane helix</keyword>
<feature type="transmembrane region" description="Helical" evidence="1">
    <location>
        <begin position="75"/>
        <end position="91"/>
    </location>
</feature>
<keyword evidence="1" id="KW-0812">Transmembrane</keyword>